<organism evidence="3 4">
    <name type="scientific">Amantichitinum ursilacus</name>
    <dbReference type="NCBI Taxonomy" id="857265"/>
    <lineage>
        <taxon>Bacteria</taxon>
        <taxon>Pseudomonadati</taxon>
        <taxon>Pseudomonadota</taxon>
        <taxon>Betaproteobacteria</taxon>
        <taxon>Neisseriales</taxon>
        <taxon>Chitinibacteraceae</taxon>
        <taxon>Amantichitinum</taxon>
    </lineage>
</organism>
<dbReference type="InterPro" id="IPR013424">
    <property type="entry name" value="Ice-binding_C"/>
</dbReference>
<evidence type="ECO:0000259" key="2">
    <source>
        <dbReference type="Pfam" id="PF07589"/>
    </source>
</evidence>
<feature type="signal peptide" evidence="1">
    <location>
        <begin position="1"/>
        <end position="22"/>
    </location>
</feature>
<dbReference type="STRING" id="857265.WG78_04500"/>
<dbReference type="NCBIfam" id="NF038126">
    <property type="entry name" value="PEP_CTERM_FxDxF"/>
    <property type="match status" value="1"/>
</dbReference>
<accession>A0A0N0GQL7</accession>
<sequence length="176" mass="18094">MRSIKFLAVAAASAFVALSAQAANYDLGTLGDSDASFKQVSVTGAFDDILNFSLSETLSDVGSSASSTNLKAKVGFSYNIVDATVSLFKAGSTTAIGSYSFDGTTGDNTNWFNGLAAGDYFYEVTGTATGKSGGLYTLTTNAFASNVTAPVPEPETYALMGLGLVALVAARKKKRA</sequence>
<evidence type="ECO:0000313" key="4">
    <source>
        <dbReference type="Proteomes" id="UP000037939"/>
    </source>
</evidence>
<keyword evidence="1" id="KW-0732">Signal</keyword>
<protein>
    <submittedName>
        <fullName evidence="3">PEP-CTERM motif protein</fullName>
    </submittedName>
</protein>
<comment type="caution">
    <text evidence="3">The sequence shown here is derived from an EMBL/GenBank/DDBJ whole genome shotgun (WGS) entry which is preliminary data.</text>
</comment>
<dbReference type="NCBIfam" id="TIGR02595">
    <property type="entry name" value="PEP_CTERM"/>
    <property type="match status" value="1"/>
</dbReference>
<name>A0A0N0GQL7_9NEIS</name>
<gene>
    <name evidence="3" type="ORF">WG78_04500</name>
</gene>
<feature type="chain" id="PRO_5005849785" evidence="1">
    <location>
        <begin position="23"/>
        <end position="176"/>
    </location>
</feature>
<dbReference type="Proteomes" id="UP000037939">
    <property type="component" value="Unassembled WGS sequence"/>
</dbReference>
<feature type="domain" description="Ice-binding protein C-terminal" evidence="2">
    <location>
        <begin position="150"/>
        <end position="172"/>
    </location>
</feature>
<dbReference type="EMBL" id="LAQT01000002">
    <property type="protein sequence ID" value="KPC54803.1"/>
    <property type="molecule type" value="Genomic_DNA"/>
</dbReference>
<dbReference type="RefSeq" id="WP_053936572.1">
    <property type="nucleotide sequence ID" value="NZ_LAQT01000002.1"/>
</dbReference>
<dbReference type="AlphaFoldDB" id="A0A0N0GQL7"/>
<evidence type="ECO:0000256" key="1">
    <source>
        <dbReference type="SAM" id="SignalP"/>
    </source>
</evidence>
<reference evidence="3 4" key="1">
    <citation type="submission" date="2015-07" db="EMBL/GenBank/DDBJ databases">
        <title>Draft genome sequence of the Amantichitinum ursilacus IGB-41, a new chitin-degrading bacterium.</title>
        <authorList>
            <person name="Kirstahler P."/>
            <person name="Guenther M."/>
            <person name="Grumaz C."/>
            <person name="Rupp S."/>
            <person name="Zibek S."/>
            <person name="Sohn K."/>
        </authorList>
    </citation>
    <scope>NUCLEOTIDE SEQUENCE [LARGE SCALE GENOMIC DNA]</scope>
    <source>
        <strain evidence="3 4">IGB-41</strain>
    </source>
</reference>
<evidence type="ECO:0000313" key="3">
    <source>
        <dbReference type="EMBL" id="KPC54803.1"/>
    </source>
</evidence>
<proteinExistence type="predicted"/>
<dbReference type="Pfam" id="PF07589">
    <property type="entry name" value="PEP-CTERM"/>
    <property type="match status" value="1"/>
</dbReference>
<keyword evidence="4" id="KW-1185">Reference proteome</keyword>
<dbReference type="OrthoDB" id="8596429at2"/>